<name>A0A4R8C3V1_9ACTN</name>
<dbReference type="Pfam" id="PF19696">
    <property type="entry name" value="DUF6196"/>
    <property type="match status" value="1"/>
</dbReference>
<dbReference type="AlphaFoldDB" id="A0A4R8C3V1"/>
<proteinExistence type="predicted"/>
<accession>A0A4R8C3V1</accession>
<sequence length="148" mass="16289">MVSVSVEKPEETERRLRRVLAAAEFVVHPGAWYFEESPLTAPPQLTGRELAVVRDEEVWSALVPWSGAAREAEVFGVFSFHFSADLDNSGFVGWLATALKRELGTGVFVVCGSNSRRGGIFDYWGCPTDLLPKAAQVVEALRPNTPPR</sequence>
<reference evidence="1 2" key="1">
    <citation type="submission" date="2019-03" db="EMBL/GenBank/DDBJ databases">
        <title>Genomic Encyclopedia of Type Strains, Phase III (KMG-III): the genomes of soil and plant-associated and newly described type strains.</title>
        <authorList>
            <person name="Whitman W."/>
        </authorList>
    </citation>
    <scope>NUCLEOTIDE SEQUENCE [LARGE SCALE GENOMIC DNA]</scope>
    <source>
        <strain evidence="1 2">VKM Ac-2573</strain>
    </source>
</reference>
<dbReference type="Proteomes" id="UP000295146">
    <property type="component" value="Unassembled WGS sequence"/>
</dbReference>
<protein>
    <submittedName>
        <fullName evidence="1">Uncharacterized protein</fullName>
    </submittedName>
</protein>
<evidence type="ECO:0000313" key="2">
    <source>
        <dbReference type="Proteomes" id="UP000295146"/>
    </source>
</evidence>
<organism evidence="1 2">
    <name type="scientific">Kribbella pratensis</name>
    <dbReference type="NCBI Taxonomy" id="2512112"/>
    <lineage>
        <taxon>Bacteria</taxon>
        <taxon>Bacillati</taxon>
        <taxon>Actinomycetota</taxon>
        <taxon>Actinomycetes</taxon>
        <taxon>Propionibacteriales</taxon>
        <taxon>Kribbellaceae</taxon>
        <taxon>Kribbella</taxon>
    </lineage>
</organism>
<evidence type="ECO:0000313" key="1">
    <source>
        <dbReference type="EMBL" id="TDW69781.1"/>
    </source>
</evidence>
<keyword evidence="2" id="KW-1185">Reference proteome</keyword>
<comment type="caution">
    <text evidence="1">The sequence shown here is derived from an EMBL/GenBank/DDBJ whole genome shotgun (WGS) entry which is preliminary data.</text>
</comment>
<dbReference type="EMBL" id="SODP01000002">
    <property type="protein sequence ID" value="TDW69781.1"/>
    <property type="molecule type" value="Genomic_DNA"/>
</dbReference>
<dbReference type="InterPro" id="IPR045674">
    <property type="entry name" value="DUF6196"/>
</dbReference>
<dbReference type="OrthoDB" id="8448684at2"/>
<dbReference type="Gene3D" id="3.30.2130.10">
    <property type="entry name" value="VC0802-like"/>
    <property type="match status" value="1"/>
</dbReference>
<gene>
    <name evidence="1" type="ORF">EV653_3811</name>
</gene>
<dbReference type="RefSeq" id="WP_134105054.1">
    <property type="nucleotide sequence ID" value="NZ_SODP01000002.1"/>
</dbReference>